<dbReference type="GO" id="GO:0016616">
    <property type="term" value="F:oxidoreductase activity, acting on the CH-OH group of donors, NAD or NADP as acceptor"/>
    <property type="evidence" value="ECO:0007669"/>
    <property type="project" value="InterPro"/>
</dbReference>
<dbReference type="Proteomes" id="UP000595703">
    <property type="component" value="Chromosome"/>
</dbReference>
<reference evidence="7 8" key="3">
    <citation type="journal article" date="2011" name="Nat. Chem. Biol.">
        <title>Reveromycin A biosynthesis uses RevG and RevJ for stereospecific spiroacetal formation.</title>
        <authorList>
            <person name="Takahashi S."/>
            <person name="Toyoda A."/>
            <person name="Sekiyama Y."/>
            <person name="Takagi H."/>
            <person name="Nogawa T."/>
            <person name="Uramoto M."/>
            <person name="Suzuki R."/>
            <person name="Koshino H."/>
            <person name="Kumano T."/>
            <person name="Panthee S."/>
            <person name="Dairi T."/>
            <person name="Ishikawa J."/>
            <person name="Ikeda H."/>
            <person name="Sakaki Y."/>
            <person name="Osada H."/>
        </authorList>
    </citation>
    <scope>NUCLEOTIDE SEQUENCE [LARGE SCALE GENOMIC DNA]</scope>
    <source>
        <strain evidence="7 8">SN-593</strain>
    </source>
</reference>
<protein>
    <submittedName>
        <fullName evidence="7">Putative dehydrogenase</fullName>
    </submittedName>
</protein>
<evidence type="ECO:0000259" key="5">
    <source>
        <dbReference type="Pfam" id="PF00389"/>
    </source>
</evidence>
<dbReference type="InterPro" id="IPR029753">
    <property type="entry name" value="D-isomer_DH_CS"/>
</dbReference>
<proteinExistence type="inferred from homology"/>
<dbReference type="SUPFAM" id="SSF52283">
    <property type="entry name" value="Formate/glycerate dehydrogenase catalytic domain-like"/>
    <property type="match status" value="1"/>
</dbReference>
<organism evidence="7 8">
    <name type="scientific">Actinacidiphila reveromycinica</name>
    <dbReference type="NCBI Taxonomy" id="659352"/>
    <lineage>
        <taxon>Bacteria</taxon>
        <taxon>Bacillati</taxon>
        <taxon>Actinomycetota</taxon>
        <taxon>Actinomycetes</taxon>
        <taxon>Kitasatosporales</taxon>
        <taxon>Streptomycetaceae</taxon>
        <taxon>Actinacidiphila</taxon>
    </lineage>
</organism>
<dbReference type="PROSITE" id="PS00671">
    <property type="entry name" value="D_2_HYDROXYACID_DH_3"/>
    <property type="match status" value="1"/>
</dbReference>
<dbReference type="EMBL" id="AP018365">
    <property type="protein sequence ID" value="BBA95488.1"/>
    <property type="molecule type" value="Genomic_DNA"/>
</dbReference>
<evidence type="ECO:0000256" key="1">
    <source>
        <dbReference type="ARBA" id="ARBA00005854"/>
    </source>
</evidence>
<dbReference type="InterPro" id="IPR006139">
    <property type="entry name" value="D-isomer_2_OHA_DH_cat_dom"/>
</dbReference>
<evidence type="ECO:0000259" key="6">
    <source>
        <dbReference type="Pfam" id="PF02826"/>
    </source>
</evidence>
<dbReference type="Pfam" id="PF00389">
    <property type="entry name" value="2-Hacid_dh"/>
    <property type="match status" value="1"/>
</dbReference>
<dbReference type="AlphaFoldDB" id="A0A7U3VLF7"/>
<dbReference type="SUPFAM" id="SSF51735">
    <property type="entry name" value="NAD(P)-binding Rossmann-fold domains"/>
    <property type="match status" value="1"/>
</dbReference>
<evidence type="ECO:0000256" key="3">
    <source>
        <dbReference type="ARBA" id="ARBA00023027"/>
    </source>
</evidence>
<dbReference type="PANTHER" id="PTHR42789:SF1">
    <property type="entry name" value="D-ISOMER SPECIFIC 2-HYDROXYACID DEHYDROGENASE FAMILY PROTEIN (AFU_ORTHOLOGUE AFUA_6G10090)"/>
    <property type="match status" value="1"/>
</dbReference>
<accession>A0A7U3VLF7</accession>
<dbReference type="RefSeq" id="WP_202232014.1">
    <property type="nucleotide sequence ID" value="NZ_AP018365.1"/>
</dbReference>
<reference evidence="7 8" key="1">
    <citation type="journal article" date="2010" name="J. Bacteriol.">
        <title>Biochemical characterization of a novel indole prenyltransferase from Streptomyces sp. SN-593.</title>
        <authorList>
            <person name="Takahashi S."/>
            <person name="Takagi H."/>
            <person name="Toyoda A."/>
            <person name="Uramoto M."/>
            <person name="Nogawa T."/>
            <person name="Ueki M."/>
            <person name="Sakaki Y."/>
            <person name="Osada H."/>
        </authorList>
    </citation>
    <scope>NUCLEOTIDE SEQUENCE [LARGE SCALE GENOMIC DNA]</scope>
    <source>
        <strain evidence="7 8">SN-593</strain>
    </source>
</reference>
<dbReference type="KEGG" id="arev:RVR_370"/>
<dbReference type="GO" id="GO:0051287">
    <property type="term" value="F:NAD binding"/>
    <property type="evidence" value="ECO:0007669"/>
    <property type="project" value="InterPro"/>
</dbReference>
<keyword evidence="8" id="KW-1185">Reference proteome</keyword>
<name>A0A7U3VLF7_9ACTN</name>
<keyword evidence="3" id="KW-0520">NAD</keyword>
<evidence type="ECO:0000256" key="2">
    <source>
        <dbReference type="ARBA" id="ARBA00023002"/>
    </source>
</evidence>
<reference evidence="7 8" key="4">
    <citation type="journal article" date="2020" name="Sci. Rep.">
        <title>beta-carboline chemical signals induce reveromycin production through a LuxR family regulator in Streptomyces sp. SN-593.</title>
        <authorList>
            <person name="Panthee S."/>
            <person name="Kito N."/>
            <person name="Hayashi T."/>
            <person name="Shimizu T."/>
            <person name="Ishikawa J."/>
            <person name="Hamamoto H."/>
            <person name="Osada H."/>
            <person name="Takahashi S."/>
        </authorList>
    </citation>
    <scope>NUCLEOTIDE SEQUENCE [LARGE SCALE GENOMIC DNA]</scope>
    <source>
        <strain evidence="7 8">SN-593</strain>
    </source>
</reference>
<keyword evidence="2 4" id="KW-0560">Oxidoreductase</keyword>
<dbReference type="InterPro" id="IPR036291">
    <property type="entry name" value="NAD(P)-bd_dom_sf"/>
</dbReference>
<feature type="domain" description="D-isomer specific 2-hydroxyacid dehydrogenase NAD-binding" evidence="6">
    <location>
        <begin position="108"/>
        <end position="281"/>
    </location>
</feature>
<evidence type="ECO:0000313" key="8">
    <source>
        <dbReference type="Proteomes" id="UP000595703"/>
    </source>
</evidence>
<dbReference type="InterPro" id="IPR006140">
    <property type="entry name" value="D-isomer_DH_NAD-bd"/>
</dbReference>
<dbReference type="InterPro" id="IPR050857">
    <property type="entry name" value="D-2-hydroxyacid_DH"/>
</dbReference>
<reference evidence="7 8" key="2">
    <citation type="journal article" date="2011" name="J. Antibiot.">
        <title>Furaquinocins I and J: novel polyketide isoprenoid hybrid compounds from Streptomyces reveromyceticus SN-593.</title>
        <authorList>
            <person name="Panthee S."/>
            <person name="Takahashi S."/>
            <person name="Takagi H."/>
            <person name="Nogawa T."/>
            <person name="Oowada E."/>
            <person name="Uramoto M."/>
            <person name="Osada H."/>
        </authorList>
    </citation>
    <scope>NUCLEOTIDE SEQUENCE [LARGE SCALE GENOMIC DNA]</scope>
    <source>
        <strain evidence="7 8">SN-593</strain>
    </source>
</reference>
<evidence type="ECO:0000256" key="4">
    <source>
        <dbReference type="RuleBase" id="RU003719"/>
    </source>
</evidence>
<gene>
    <name evidence="7" type="ORF">RVR_370</name>
</gene>
<evidence type="ECO:0000313" key="7">
    <source>
        <dbReference type="EMBL" id="BBA95488.1"/>
    </source>
</evidence>
<dbReference type="Gene3D" id="3.40.50.720">
    <property type="entry name" value="NAD(P)-binding Rossmann-like Domain"/>
    <property type="match status" value="2"/>
</dbReference>
<dbReference type="Pfam" id="PF02826">
    <property type="entry name" value="2-Hacid_dh_C"/>
    <property type="match status" value="1"/>
</dbReference>
<feature type="domain" description="D-isomer specific 2-hydroxyacid dehydrogenase catalytic" evidence="5">
    <location>
        <begin position="17"/>
        <end position="311"/>
    </location>
</feature>
<comment type="similarity">
    <text evidence="1 4">Belongs to the D-isomer specific 2-hydroxyacid dehydrogenase family.</text>
</comment>
<sequence length="321" mass="33288">MTRVLTTVQGFVTQCPGAVERLGAAGFDVVELPSADVDRRDDLADVAHVIATGDRWDAARLDRFPRLRLLHRFGTGYERIDLAAAAARGVTVSYAPGGNAPAVAEATVAMMITALRGLHEMASALDRGRWAPRAGGELSGRTVGLYGFGAVAQSVARLLSGFDVELLACTRTPVPALAGKLGVTLVRPDVLRARSDVLSLHLPAVPRAPALVDAAFLAGLRPGAVLVNTARGALIDEGALLAALESGRLAGAALDVFAREPAEPGDPLLSHPAVYALPHVGASSHETFTRNGRTAAEAVLAAAAGRTPRHPLAVPETQEAP</sequence>
<dbReference type="PANTHER" id="PTHR42789">
    <property type="entry name" value="D-ISOMER SPECIFIC 2-HYDROXYACID DEHYDROGENASE FAMILY PROTEIN (AFU_ORTHOLOGUE AFUA_6G10090)"/>
    <property type="match status" value="1"/>
</dbReference>